<dbReference type="InterPro" id="IPR032675">
    <property type="entry name" value="LRR_dom_sf"/>
</dbReference>
<gene>
    <name evidence="10" type="ORF">NCGR_LOCUS37992</name>
</gene>
<dbReference type="InterPro" id="IPR027417">
    <property type="entry name" value="P-loop_NTPase"/>
</dbReference>
<evidence type="ECO:0000256" key="5">
    <source>
        <dbReference type="ARBA" id="ARBA00022821"/>
    </source>
</evidence>
<evidence type="ECO:0000256" key="2">
    <source>
        <dbReference type="ARBA" id="ARBA00022614"/>
    </source>
</evidence>
<dbReference type="GO" id="GO:0042742">
    <property type="term" value="P:defense response to bacterium"/>
    <property type="evidence" value="ECO:0007669"/>
    <property type="project" value="UniProtKB-ARBA"/>
</dbReference>
<dbReference type="InterPro" id="IPR041118">
    <property type="entry name" value="Rx_N"/>
</dbReference>
<keyword evidence="3" id="KW-0677">Repeat</keyword>
<evidence type="ECO:0000256" key="6">
    <source>
        <dbReference type="ARBA" id="ARBA00022840"/>
    </source>
</evidence>
<dbReference type="Pfam" id="PF18052">
    <property type="entry name" value="Rx_N"/>
    <property type="match status" value="1"/>
</dbReference>
<dbReference type="SUPFAM" id="SSF52058">
    <property type="entry name" value="L domain-like"/>
    <property type="match status" value="1"/>
</dbReference>
<evidence type="ECO:0000256" key="1">
    <source>
        <dbReference type="ARBA" id="ARBA00008894"/>
    </source>
</evidence>
<accession>A0A811QF40</accession>
<proteinExistence type="inferred from homology"/>
<feature type="domain" description="Disease resistance protein winged helix" evidence="9">
    <location>
        <begin position="402"/>
        <end position="471"/>
    </location>
</feature>
<dbReference type="GO" id="GO:0005524">
    <property type="term" value="F:ATP binding"/>
    <property type="evidence" value="ECO:0007669"/>
    <property type="project" value="UniProtKB-KW"/>
</dbReference>
<keyword evidence="5" id="KW-0611">Plant defense</keyword>
<dbReference type="InterPro" id="IPR058922">
    <property type="entry name" value="WHD_DRP"/>
</dbReference>
<dbReference type="InterPro" id="IPR038005">
    <property type="entry name" value="RX-like_CC"/>
</dbReference>
<organism evidence="10 11">
    <name type="scientific">Miscanthus lutarioriparius</name>
    <dbReference type="NCBI Taxonomy" id="422564"/>
    <lineage>
        <taxon>Eukaryota</taxon>
        <taxon>Viridiplantae</taxon>
        <taxon>Streptophyta</taxon>
        <taxon>Embryophyta</taxon>
        <taxon>Tracheophyta</taxon>
        <taxon>Spermatophyta</taxon>
        <taxon>Magnoliopsida</taxon>
        <taxon>Liliopsida</taxon>
        <taxon>Poales</taxon>
        <taxon>Poaceae</taxon>
        <taxon>PACMAD clade</taxon>
        <taxon>Panicoideae</taxon>
        <taxon>Andropogonodae</taxon>
        <taxon>Andropogoneae</taxon>
        <taxon>Saccharinae</taxon>
        <taxon>Miscanthus</taxon>
    </lineage>
</organism>
<protein>
    <submittedName>
        <fullName evidence="10">Uncharacterized protein</fullName>
    </submittedName>
</protein>
<dbReference type="Gene3D" id="1.10.10.10">
    <property type="entry name" value="Winged helix-like DNA-binding domain superfamily/Winged helix DNA-binding domain"/>
    <property type="match status" value="1"/>
</dbReference>
<dbReference type="InterPro" id="IPR002182">
    <property type="entry name" value="NB-ARC"/>
</dbReference>
<dbReference type="OrthoDB" id="1394818at2759"/>
<dbReference type="FunFam" id="3.40.50.300:FF:001091">
    <property type="entry name" value="Probable disease resistance protein At1g61300"/>
    <property type="match status" value="1"/>
</dbReference>
<feature type="domain" description="NB-ARC" evidence="7">
    <location>
        <begin position="177"/>
        <end position="344"/>
    </location>
</feature>
<dbReference type="FunFam" id="1.10.10.10:FF:000322">
    <property type="entry name" value="Probable disease resistance protein At1g63360"/>
    <property type="match status" value="1"/>
</dbReference>
<evidence type="ECO:0000259" key="8">
    <source>
        <dbReference type="Pfam" id="PF18052"/>
    </source>
</evidence>
<keyword evidence="6" id="KW-0067">ATP-binding</keyword>
<dbReference type="Proteomes" id="UP000604825">
    <property type="component" value="Unassembled WGS sequence"/>
</dbReference>
<dbReference type="PANTHER" id="PTHR36766">
    <property type="entry name" value="PLANT BROAD-SPECTRUM MILDEW RESISTANCE PROTEIN RPW8"/>
    <property type="match status" value="1"/>
</dbReference>
<dbReference type="Gene3D" id="1.20.5.4130">
    <property type="match status" value="1"/>
</dbReference>
<dbReference type="Pfam" id="PF23559">
    <property type="entry name" value="WHD_DRP"/>
    <property type="match status" value="1"/>
</dbReference>
<dbReference type="GO" id="GO:0009626">
    <property type="term" value="P:plant-type hypersensitive response"/>
    <property type="evidence" value="ECO:0007669"/>
    <property type="project" value="UniProtKB-ARBA"/>
</dbReference>
<sequence>MAEAVVGALIGKLGAAVAKEAATYGASLLYKDASALKGLFGEICRAERELESMKAYLREPEKFMDTDETMGIFIKTIRELSFRIEDVVDEFMYKLHGNKHGGFAARIKKKVKQVKVWRRLSRQLRYINIELEDTVKRRDRYVTPIMGRHTGSAHHFAREDTNQASCFAREEELVGIEDDAAKLMGWLVDDLEQRNTSTVWGMAGVGKTTLVDHVDKSVKLDFDASAWVTVSKSYKVENLLKKICTEFNVPVDSSIMDMRRLVYAIRRHLEGKRFILVLDDVWEKEVWINNIMPVFPANCTSRFVLTSRLSEVASLASSNCAIELKPLQGHHSYMLFCKLAFWDNDDERCPPELSDLATKFLQKCEELQSVRNTIPGVETILKVSLEDLPYELKNCFLHCALLPEDYKLKRRRLIRHWITSGFIKKKENKTLEQVAEGYLNDLLNRSLLQVVMNNEFGRVKCCRMHDVIRHIAIEKAEKECFGKVYEGNWTFLVHPTRRLSIQSTNIELLNLSSATHLRQIHVFTRFANIDRLRPILSSSVLLSTLDLQGTEIKVLPNEIFSLFNLRFLGLRNTKMEVLPEAIGRLANLEECSPEDEQSCQFVNYYLCQTKMRYCHWKNSVYQKVFANLDGREAQKETNASYFVILVLHLNNLTELYLMSSKLDENSFPTLMVLRSLCLITLDKAYDGQTLCFPSQSFPRLKELRVWCAPQLNRVEIEEDALGSLAKLWFVECPELKRLPHGLKYLAILDELHLVNTAVELIQLANECEEQLMKISHIRKFTIISNEKNFTRRIVSSEGNEFAG</sequence>
<keyword evidence="4" id="KW-0547">Nucleotide-binding</keyword>
<comment type="caution">
    <text evidence="10">The sequence shown here is derived from an EMBL/GenBank/DDBJ whole genome shotgun (WGS) entry which is preliminary data.</text>
</comment>
<dbReference type="Pfam" id="PF00931">
    <property type="entry name" value="NB-ARC"/>
    <property type="match status" value="1"/>
</dbReference>
<keyword evidence="11" id="KW-1185">Reference proteome</keyword>
<dbReference type="SUPFAM" id="SSF52540">
    <property type="entry name" value="P-loop containing nucleoside triphosphate hydrolases"/>
    <property type="match status" value="1"/>
</dbReference>
<comment type="similarity">
    <text evidence="1">Belongs to the disease resistance NB-LRR family.</text>
</comment>
<keyword evidence="2" id="KW-0433">Leucine-rich repeat</keyword>
<dbReference type="GO" id="GO:0043531">
    <property type="term" value="F:ADP binding"/>
    <property type="evidence" value="ECO:0007669"/>
    <property type="project" value="InterPro"/>
</dbReference>
<dbReference type="GO" id="GO:0002758">
    <property type="term" value="P:innate immune response-activating signaling pathway"/>
    <property type="evidence" value="ECO:0007669"/>
    <property type="project" value="UniProtKB-ARBA"/>
</dbReference>
<dbReference type="PANTHER" id="PTHR36766:SF53">
    <property type="entry name" value="DISEASE RESISTANCE PROTEIN RPP13-LIKE"/>
    <property type="match status" value="1"/>
</dbReference>
<evidence type="ECO:0000259" key="7">
    <source>
        <dbReference type="Pfam" id="PF00931"/>
    </source>
</evidence>
<dbReference type="AlphaFoldDB" id="A0A811QF40"/>
<dbReference type="Gene3D" id="3.40.50.300">
    <property type="entry name" value="P-loop containing nucleotide triphosphate hydrolases"/>
    <property type="match status" value="1"/>
</dbReference>
<dbReference type="CDD" id="cd14798">
    <property type="entry name" value="RX-CC_like"/>
    <property type="match status" value="1"/>
</dbReference>
<reference evidence="10" key="1">
    <citation type="submission" date="2020-10" db="EMBL/GenBank/DDBJ databases">
        <authorList>
            <person name="Han B."/>
            <person name="Lu T."/>
            <person name="Zhao Q."/>
            <person name="Huang X."/>
            <person name="Zhao Y."/>
        </authorList>
    </citation>
    <scope>NUCLEOTIDE SEQUENCE</scope>
</reference>
<evidence type="ECO:0000256" key="4">
    <source>
        <dbReference type="ARBA" id="ARBA00022741"/>
    </source>
</evidence>
<name>A0A811QF40_9POAL</name>
<dbReference type="PRINTS" id="PR00364">
    <property type="entry name" value="DISEASERSIST"/>
</dbReference>
<evidence type="ECO:0000313" key="11">
    <source>
        <dbReference type="Proteomes" id="UP000604825"/>
    </source>
</evidence>
<dbReference type="EMBL" id="CAJGYO010000009">
    <property type="protein sequence ID" value="CAD6254388.1"/>
    <property type="molecule type" value="Genomic_DNA"/>
</dbReference>
<dbReference type="InterPro" id="IPR036388">
    <property type="entry name" value="WH-like_DNA-bd_sf"/>
</dbReference>
<evidence type="ECO:0000256" key="3">
    <source>
        <dbReference type="ARBA" id="ARBA00022737"/>
    </source>
</evidence>
<evidence type="ECO:0000259" key="9">
    <source>
        <dbReference type="Pfam" id="PF23559"/>
    </source>
</evidence>
<dbReference type="Gene3D" id="3.80.10.10">
    <property type="entry name" value="Ribonuclease Inhibitor"/>
    <property type="match status" value="1"/>
</dbReference>
<feature type="domain" description="Disease resistance N-terminal" evidence="8">
    <location>
        <begin position="5"/>
        <end position="106"/>
    </location>
</feature>
<evidence type="ECO:0000313" key="10">
    <source>
        <dbReference type="EMBL" id="CAD6254388.1"/>
    </source>
</evidence>